<evidence type="ECO:0000256" key="4">
    <source>
        <dbReference type="SAM" id="SignalP"/>
    </source>
</evidence>
<keyword evidence="5" id="KW-0255">Endonuclease</keyword>
<evidence type="ECO:0000256" key="3">
    <source>
        <dbReference type="ARBA" id="ARBA00022801"/>
    </source>
</evidence>
<dbReference type="Pfam" id="PF04231">
    <property type="entry name" value="Endonuclease_1"/>
    <property type="match status" value="1"/>
</dbReference>
<sequence>MIKQQLMLACIFILAYSNTAVSQNQTSQPAFNKGPTNFYQAKKILKEIYKNKTTTFYCGCKFYYQNNKLVLNHHSCGYQTRQNQERANRIEWEHIMPASYFGRKLDCWKQGGRKYCQKHSKQFRKMEADLHNLEPAIGEINGDRSNFAFATVRGEYRNYGQCDIEIDFKRDQIEPKPSIRGNIARVYLYMAKKYNITLSKQEHEIFAKWAKRDPITRWERKKAALIAKYQSGLTPVGLAQ</sequence>
<dbReference type="Proteomes" id="UP001528823">
    <property type="component" value="Unassembled WGS sequence"/>
</dbReference>
<dbReference type="RefSeq" id="WP_274692005.1">
    <property type="nucleotide sequence ID" value="NZ_JAPMOU010000079.1"/>
</dbReference>
<gene>
    <name evidence="5" type="ORF">ORQ98_27435</name>
</gene>
<dbReference type="PANTHER" id="PTHR33607">
    <property type="entry name" value="ENDONUCLEASE-1"/>
    <property type="match status" value="1"/>
</dbReference>
<dbReference type="PANTHER" id="PTHR33607:SF2">
    <property type="entry name" value="ENDONUCLEASE-1"/>
    <property type="match status" value="1"/>
</dbReference>
<dbReference type="EMBL" id="JAPMOU010000079">
    <property type="protein sequence ID" value="MDE1465701.1"/>
    <property type="molecule type" value="Genomic_DNA"/>
</dbReference>
<evidence type="ECO:0000313" key="5">
    <source>
        <dbReference type="EMBL" id="MDE1465701.1"/>
    </source>
</evidence>
<dbReference type="SUPFAM" id="SSF54060">
    <property type="entry name" value="His-Me finger endonucleases"/>
    <property type="match status" value="1"/>
</dbReference>
<keyword evidence="3" id="KW-0378">Hydrolase</keyword>
<dbReference type="InterPro" id="IPR007346">
    <property type="entry name" value="Endonuclease-I"/>
</dbReference>
<reference evidence="5 6" key="1">
    <citation type="submission" date="2022-11" db="EMBL/GenBank/DDBJ databases">
        <title>Spartinivicinus poritis sp. nov., isolated from scleractinian coral Porites lutea.</title>
        <authorList>
            <person name="Zhang G."/>
            <person name="Cai L."/>
            <person name="Wei Q."/>
        </authorList>
    </citation>
    <scope>NUCLEOTIDE SEQUENCE [LARGE SCALE GENOMIC DNA]</scope>
    <source>
        <strain evidence="5 6">A2-2</strain>
    </source>
</reference>
<protein>
    <submittedName>
        <fullName evidence="5">Endonuclease</fullName>
    </submittedName>
</protein>
<comment type="caution">
    <text evidence="5">The sequence shown here is derived from an EMBL/GenBank/DDBJ whole genome shotgun (WGS) entry which is preliminary data.</text>
</comment>
<evidence type="ECO:0000256" key="2">
    <source>
        <dbReference type="ARBA" id="ARBA00022722"/>
    </source>
</evidence>
<name>A0ABT5UH26_9GAMM</name>
<feature type="signal peptide" evidence="4">
    <location>
        <begin position="1"/>
        <end position="22"/>
    </location>
</feature>
<keyword evidence="4" id="KW-0732">Signal</keyword>
<keyword evidence="6" id="KW-1185">Reference proteome</keyword>
<feature type="chain" id="PRO_5046822649" evidence="4">
    <location>
        <begin position="23"/>
        <end position="240"/>
    </location>
</feature>
<keyword evidence="2" id="KW-0540">Nuclease</keyword>
<evidence type="ECO:0000313" key="6">
    <source>
        <dbReference type="Proteomes" id="UP001528823"/>
    </source>
</evidence>
<proteinExistence type="inferred from homology"/>
<dbReference type="InterPro" id="IPR044925">
    <property type="entry name" value="His-Me_finger_sf"/>
</dbReference>
<evidence type="ECO:0000256" key="1">
    <source>
        <dbReference type="ARBA" id="ARBA00006429"/>
    </source>
</evidence>
<comment type="similarity">
    <text evidence="1">Belongs to the EndA/NucM nuclease family.</text>
</comment>
<accession>A0ABT5UH26</accession>
<dbReference type="GO" id="GO:0004519">
    <property type="term" value="F:endonuclease activity"/>
    <property type="evidence" value="ECO:0007669"/>
    <property type="project" value="UniProtKB-KW"/>
</dbReference>
<organism evidence="5 6">
    <name type="scientific">Spartinivicinus poritis</name>
    <dbReference type="NCBI Taxonomy" id="2994640"/>
    <lineage>
        <taxon>Bacteria</taxon>
        <taxon>Pseudomonadati</taxon>
        <taxon>Pseudomonadota</taxon>
        <taxon>Gammaproteobacteria</taxon>
        <taxon>Oceanospirillales</taxon>
        <taxon>Zooshikellaceae</taxon>
        <taxon>Spartinivicinus</taxon>
    </lineage>
</organism>